<name>A0A024SKN0_HYPJR</name>
<evidence type="ECO:0000313" key="2">
    <source>
        <dbReference type="EMBL" id="ETS06588.1"/>
    </source>
</evidence>
<dbReference type="KEGG" id="trr:M419DRAFT_4857"/>
<organism evidence="2 3">
    <name type="scientific">Hypocrea jecorina (strain ATCC 56765 / BCRC 32924 / NRRL 11460 / Rut C-30)</name>
    <name type="common">Trichoderma reesei</name>
    <dbReference type="NCBI Taxonomy" id="1344414"/>
    <lineage>
        <taxon>Eukaryota</taxon>
        <taxon>Fungi</taxon>
        <taxon>Dikarya</taxon>
        <taxon>Ascomycota</taxon>
        <taxon>Pezizomycotina</taxon>
        <taxon>Sordariomycetes</taxon>
        <taxon>Hypocreomycetidae</taxon>
        <taxon>Hypocreales</taxon>
        <taxon>Hypocreaceae</taxon>
        <taxon>Trichoderma</taxon>
    </lineage>
</organism>
<gene>
    <name evidence="2" type="ORF">M419DRAFT_4857</name>
</gene>
<dbReference type="Proteomes" id="UP000024376">
    <property type="component" value="Unassembled WGS sequence"/>
</dbReference>
<dbReference type="HOGENOM" id="CLU_1343431_0_0_1"/>
<feature type="compositionally biased region" description="Low complexity" evidence="1">
    <location>
        <begin position="73"/>
        <end position="94"/>
    </location>
</feature>
<feature type="compositionally biased region" description="Low complexity" evidence="1">
    <location>
        <begin position="114"/>
        <end position="123"/>
    </location>
</feature>
<dbReference type="AlphaFoldDB" id="A0A024SKN0"/>
<accession>A0A024SKN0</accession>
<dbReference type="OrthoDB" id="5231339at2759"/>
<sequence length="192" mass="20878">MAPQEKKWSDAAERDLCVAILYSNPSRYDWSRVTTIMEGLGYVFTKDAMSQHLSKTILKDFKARCSEEVVAAAEATPPASATKPKATPRKAASTPRKRTKNGVKGQQAAITDAGDNNNGNNNNDEVDDDEMELDATPTKKLKKEDKVKKEDKTKKEEKAKKEEEAPATPAADQSATSDSEEKAPASDAESSA</sequence>
<proteinExistence type="predicted"/>
<evidence type="ECO:0000313" key="3">
    <source>
        <dbReference type="Proteomes" id="UP000024376"/>
    </source>
</evidence>
<feature type="region of interest" description="Disordered" evidence="1">
    <location>
        <begin position="73"/>
        <end position="192"/>
    </location>
</feature>
<protein>
    <submittedName>
        <fullName evidence="2">Uncharacterized protein</fullName>
    </submittedName>
</protein>
<evidence type="ECO:0000256" key="1">
    <source>
        <dbReference type="SAM" id="MobiDB-lite"/>
    </source>
</evidence>
<dbReference type="EMBL" id="KI911139">
    <property type="protein sequence ID" value="ETS06588.1"/>
    <property type="molecule type" value="Genomic_DNA"/>
</dbReference>
<feature type="compositionally biased region" description="Acidic residues" evidence="1">
    <location>
        <begin position="124"/>
        <end position="133"/>
    </location>
</feature>
<feature type="compositionally biased region" description="Basic and acidic residues" evidence="1">
    <location>
        <begin position="142"/>
        <end position="164"/>
    </location>
</feature>
<reference evidence="3" key="1">
    <citation type="journal article" date="2013" name="Ind. Biotechnol.">
        <title>Comparative genomics analysis of Trichoderma reesei strains.</title>
        <authorList>
            <person name="Koike H."/>
            <person name="Aerts A."/>
            <person name="LaButti K."/>
            <person name="Grigoriev I.V."/>
            <person name="Baker S.E."/>
        </authorList>
    </citation>
    <scope>NUCLEOTIDE SEQUENCE [LARGE SCALE GENOMIC DNA]</scope>
    <source>
        <strain evidence="3">ATCC 56765 / BCRC 32924 / NRRL 11460 / Rut C-30</strain>
    </source>
</reference>